<dbReference type="InterPro" id="IPR041347">
    <property type="entry name" value="MftR_C"/>
</dbReference>
<keyword evidence="3" id="KW-0804">Transcription</keyword>
<feature type="domain" description="HTH tetR-type" evidence="5">
    <location>
        <begin position="15"/>
        <end position="75"/>
    </location>
</feature>
<dbReference type="AlphaFoldDB" id="A0A841FIP3"/>
<gene>
    <name evidence="6" type="ORF">HNR73_002677</name>
</gene>
<evidence type="ECO:0000256" key="4">
    <source>
        <dbReference type="PROSITE-ProRule" id="PRU00335"/>
    </source>
</evidence>
<keyword evidence="7" id="KW-1185">Reference proteome</keyword>
<dbReference type="EMBL" id="JACHGT010000005">
    <property type="protein sequence ID" value="MBB6034823.1"/>
    <property type="molecule type" value="Genomic_DNA"/>
</dbReference>
<accession>A0A841FIP3</accession>
<dbReference type="Proteomes" id="UP000548476">
    <property type="component" value="Unassembled WGS sequence"/>
</dbReference>
<proteinExistence type="predicted"/>
<dbReference type="PRINTS" id="PR00455">
    <property type="entry name" value="HTHTETR"/>
</dbReference>
<keyword evidence="2 4" id="KW-0238">DNA-binding</keyword>
<dbReference type="Pfam" id="PF17754">
    <property type="entry name" value="TetR_C_14"/>
    <property type="match status" value="1"/>
</dbReference>
<dbReference type="PANTHER" id="PTHR30055:SF238">
    <property type="entry name" value="MYCOFACTOCIN BIOSYNTHESIS TRANSCRIPTIONAL REGULATOR MFTR-RELATED"/>
    <property type="match status" value="1"/>
</dbReference>
<evidence type="ECO:0000313" key="6">
    <source>
        <dbReference type="EMBL" id="MBB6034823.1"/>
    </source>
</evidence>
<evidence type="ECO:0000256" key="3">
    <source>
        <dbReference type="ARBA" id="ARBA00023163"/>
    </source>
</evidence>
<evidence type="ECO:0000256" key="2">
    <source>
        <dbReference type="ARBA" id="ARBA00023125"/>
    </source>
</evidence>
<organism evidence="6 7">
    <name type="scientific">Phytomonospora endophytica</name>
    <dbReference type="NCBI Taxonomy" id="714109"/>
    <lineage>
        <taxon>Bacteria</taxon>
        <taxon>Bacillati</taxon>
        <taxon>Actinomycetota</taxon>
        <taxon>Actinomycetes</taxon>
        <taxon>Micromonosporales</taxon>
        <taxon>Micromonosporaceae</taxon>
        <taxon>Phytomonospora</taxon>
    </lineage>
</organism>
<name>A0A841FIP3_9ACTN</name>
<dbReference type="PROSITE" id="PS50977">
    <property type="entry name" value="HTH_TETR_2"/>
    <property type="match status" value="1"/>
</dbReference>
<dbReference type="Gene3D" id="1.10.357.10">
    <property type="entry name" value="Tetracycline Repressor, domain 2"/>
    <property type="match status" value="1"/>
</dbReference>
<sequence length="203" mass="21614">MTTPPATNLTQRMRRLVSAELTEAALRLMAADGFDAVTIDQIAAAAGVSRRTFFRHYASKEDVVVRFLTDMGADITATLSARPAGEPPSVALRHALGVPLAACAGAHERARQVVGLILGTPALLARFLERQSQWQDDLAAALAERLGTEDGDLYPRMAAGMALTAFDTALHRWNDGGHDDPGVLADRAFAIIAPALDAVERTA</sequence>
<keyword evidence="1" id="KW-0805">Transcription regulation</keyword>
<dbReference type="Gene3D" id="1.10.10.60">
    <property type="entry name" value="Homeodomain-like"/>
    <property type="match status" value="1"/>
</dbReference>
<dbReference type="InterPro" id="IPR001647">
    <property type="entry name" value="HTH_TetR"/>
</dbReference>
<comment type="caution">
    <text evidence="6">The sequence shown here is derived from an EMBL/GenBank/DDBJ whole genome shotgun (WGS) entry which is preliminary data.</text>
</comment>
<dbReference type="SUPFAM" id="SSF46689">
    <property type="entry name" value="Homeodomain-like"/>
    <property type="match status" value="1"/>
</dbReference>
<dbReference type="GO" id="GO:0000976">
    <property type="term" value="F:transcription cis-regulatory region binding"/>
    <property type="evidence" value="ECO:0007669"/>
    <property type="project" value="TreeGrafter"/>
</dbReference>
<evidence type="ECO:0000313" key="7">
    <source>
        <dbReference type="Proteomes" id="UP000548476"/>
    </source>
</evidence>
<dbReference type="Pfam" id="PF00440">
    <property type="entry name" value="TetR_N"/>
    <property type="match status" value="1"/>
</dbReference>
<dbReference type="InterPro" id="IPR009057">
    <property type="entry name" value="Homeodomain-like_sf"/>
</dbReference>
<evidence type="ECO:0000259" key="5">
    <source>
        <dbReference type="PROSITE" id="PS50977"/>
    </source>
</evidence>
<evidence type="ECO:0000256" key="1">
    <source>
        <dbReference type="ARBA" id="ARBA00023015"/>
    </source>
</evidence>
<dbReference type="GO" id="GO:0003700">
    <property type="term" value="F:DNA-binding transcription factor activity"/>
    <property type="evidence" value="ECO:0007669"/>
    <property type="project" value="TreeGrafter"/>
</dbReference>
<dbReference type="PANTHER" id="PTHR30055">
    <property type="entry name" value="HTH-TYPE TRANSCRIPTIONAL REGULATOR RUTR"/>
    <property type="match status" value="1"/>
</dbReference>
<protein>
    <submittedName>
        <fullName evidence="6">AcrR family transcriptional regulator</fullName>
    </submittedName>
</protein>
<feature type="DNA-binding region" description="H-T-H motif" evidence="4">
    <location>
        <begin position="38"/>
        <end position="57"/>
    </location>
</feature>
<reference evidence="6 7" key="1">
    <citation type="submission" date="2020-08" db="EMBL/GenBank/DDBJ databases">
        <title>Genomic Encyclopedia of Type Strains, Phase IV (KMG-IV): sequencing the most valuable type-strain genomes for metagenomic binning, comparative biology and taxonomic classification.</title>
        <authorList>
            <person name="Goeker M."/>
        </authorList>
    </citation>
    <scope>NUCLEOTIDE SEQUENCE [LARGE SCALE GENOMIC DNA]</scope>
    <source>
        <strain evidence="6 7">YIM 65646</strain>
    </source>
</reference>
<dbReference type="InterPro" id="IPR050109">
    <property type="entry name" value="HTH-type_TetR-like_transc_reg"/>
</dbReference>
<dbReference type="RefSeq" id="WP_239122256.1">
    <property type="nucleotide sequence ID" value="NZ_BONT01000067.1"/>
</dbReference>